<evidence type="ECO:0000313" key="2">
    <source>
        <dbReference type="Proteomes" id="UP001234297"/>
    </source>
</evidence>
<dbReference type="EMBL" id="CM056814">
    <property type="protein sequence ID" value="KAJ8627549.1"/>
    <property type="molecule type" value="Genomic_DNA"/>
</dbReference>
<keyword evidence="2" id="KW-1185">Reference proteome</keyword>
<comment type="caution">
    <text evidence="1">The sequence shown here is derived from an EMBL/GenBank/DDBJ whole genome shotgun (WGS) entry which is preliminary data.</text>
</comment>
<evidence type="ECO:0000313" key="1">
    <source>
        <dbReference type="EMBL" id="KAJ8627549.1"/>
    </source>
</evidence>
<accession>A0ACC2L241</accession>
<protein>
    <submittedName>
        <fullName evidence="1">Uncharacterized protein</fullName>
    </submittedName>
</protein>
<sequence length="386" mass="41759">MGVVQLNRILGISLGVSDIEDVYDLFKSTDENSYYLRLRIGRVGFVTALKDSYRYAGDDRVFIRGEWEFKDSEASTTVRIPPKMGTPPNFRQKRQLARRNGCKINTAWHELVRNYHGHNTRAAWSLLGYTSHYWSFNTTRRVTGIDSVLLGEGTSAEQVTVAIPAGRLVKSGDRASAPHPDSDPAETATVEAGTFSRRRRVVASSNSASSSSEEEDRMLRRRRQRFVAEDLSALAFGDVRDRALDAPQPVGDAPASSLPATAAAAEDAPAATVAAKATPVIAATAAKATPVVVAAAEIPTAPMSPAAIIIDNLPPEFSPRAGGRERSFEIAEGRPGKRPRTEVPPGPSSPPPNEEAPSFPPLVTWRPDIEDARGRPLAMTDSGHQP</sequence>
<reference evidence="1 2" key="1">
    <citation type="journal article" date="2022" name="Hortic Res">
        <title>A haplotype resolved chromosomal level avocado genome allows analysis of novel avocado genes.</title>
        <authorList>
            <person name="Nath O."/>
            <person name="Fletcher S.J."/>
            <person name="Hayward A."/>
            <person name="Shaw L.M."/>
            <person name="Masouleh A.K."/>
            <person name="Furtado A."/>
            <person name="Henry R.J."/>
            <person name="Mitter N."/>
        </authorList>
    </citation>
    <scope>NUCLEOTIDE SEQUENCE [LARGE SCALE GENOMIC DNA]</scope>
    <source>
        <strain evidence="2">cv. Hass</strain>
    </source>
</reference>
<organism evidence="1 2">
    <name type="scientific">Persea americana</name>
    <name type="common">Avocado</name>
    <dbReference type="NCBI Taxonomy" id="3435"/>
    <lineage>
        <taxon>Eukaryota</taxon>
        <taxon>Viridiplantae</taxon>
        <taxon>Streptophyta</taxon>
        <taxon>Embryophyta</taxon>
        <taxon>Tracheophyta</taxon>
        <taxon>Spermatophyta</taxon>
        <taxon>Magnoliopsida</taxon>
        <taxon>Magnoliidae</taxon>
        <taxon>Laurales</taxon>
        <taxon>Lauraceae</taxon>
        <taxon>Persea</taxon>
    </lineage>
</organism>
<gene>
    <name evidence="1" type="ORF">MRB53_020856</name>
</gene>
<proteinExistence type="predicted"/>
<dbReference type="Proteomes" id="UP001234297">
    <property type="component" value="Chromosome 6"/>
</dbReference>
<name>A0ACC2L241_PERAE</name>